<gene>
    <name evidence="1" type="ORF">UY72_C0013G0013</name>
</gene>
<organism evidence="1 2">
    <name type="scientific">Candidatus Uhrbacteria bacterium GW2011_GWD2_52_7</name>
    <dbReference type="NCBI Taxonomy" id="1618989"/>
    <lineage>
        <taxon>Bacteria</taxon>
        <taxon>Candidatus Uhriibacteriota</taxon>
    </lineage>
</organism>
<dbReference type="AlphaFoldDB" id="A0A0G1XGL2"/>
<evidence type="ECO:0000313" key="1">
    <source>
        <dbReference type="EMBL" id="KKW30403.1"/>
    </source>
</evidence>
<dbReference type="EMBL" id="LCRD01000013">
    <property type="protein sequence ID" value="KKW30403.1"/>
    <property type="molecule type" value="Genomic_DNA"/>
</dbReference>
<sequence>MRTLAPTLGISLVIAVLTVGMALLPDPEHQVLVSNDGRATLSGLSRQSQALTFDTQAIMYALPLLGPAYDVGPSGIAFDRPVGFIVENSDTGIASDVVQLYRYDDSVGFWSPVPDVSLLDDGSLYASLLMTGRYAVGVQQDVESPVFLTAYDTLLTRAPDDAVGYVMRVGYRLADGPTIALPALEQIGGCGGVFGQGDASVVSELVRDAVVHVDDVATDVTFVFSATWTVATGGGGCADGSLLEPLIGS</sequence>
<dbReference type="Proteomes" id="UP000034846">
    <property type="component" value="Unassembled WGS sequence"/>
</dbReference>
<accession>A0A0G1XGL2</accession>
<protein>
    <submittedName>
        <fullName evidence="1">Uncharacterized protein</fullName>
    </submittedName>
</protein>
<evidence type="ECO:0000313" key="2">
    <source>
        <dbReference type="Proteomes" id="UP000034846"/>
    </source>
</evidence>
<name>A0A0G1XGL2_9BACT</name>
<comment type="caution">
    <text evidence="1">The sequence shown here is derived from an EMBL/GenBank/DDBJ whole genome shotgun (WGS) entry which is preliminary data.</text>
</comment>
<reference evidence="1 2" key="1">
    <citation type="journal article" date="2015" name="Nature">
        <title>rRNA introns, odd ribosomes, and small enigmatic genomes across a large radiation of phyla.</title>
        <authorList>
            <person name="Brown C.T."/>
            <person name="Hug L.A."/>
            <person name="Thomas B.C."/>
            <person name="Sharon I."/>
            <person name="Castelle C.J."/>
            <person name="Singh A."/>
            <person name="Wilkins M.J."/>
            <person name="Williams K.H."/>
            <person name="Banfield J.F."/>
        </authorList>
    </citation>
    <scope>NUCLEOTIDE SEQUENCE [LARGE SCALE GENOMIC DNA]</scope>
</reference>
<proteinExistence type="predicted"/>